<evidence type="ECO:0000313" key="2">
    <source>
        <dbReference type="EMBL" id="JAC72778.1"/>
    </source>
</evidence>
<feature type="compositionally biased region" description="Polar residues" evidence="1">
    <location>
        <begin position="20"/>
        <end position="33"/>
    </location>
</feature>
<accession>A0A061RLA8</accession>
<gene>
    <name evidence="2" type="ORF">TSPGSL018_30515</name>
</gene>
<proteinExistence type="predicted"/>
<dbReference type="AlphaFoldDB" id="A0A061RLA8"/>
<dbReference type="EMBL" id="GBEZ01013182">
    <property type="protein sequence ID" value="JAC72778.1"/>
    <property type="molecule type" value="Transcribed_RNA"/>
</dbReference>
<protein>
    <submittedName>
        <fullName evidence="2">Uncharacterized protein</fullName>
    </submittedName>
</protein>
<organism evidence="2">
    <name type="scientific">Tetraselmis sp. GSL018</name>
    <dbReference type="NCBI Taxonomy" id="582737"/>
    <lineage>
        <taxon>Eukaryota</taxon>
        <taxon>Viridiplantae</taxon>
        <taxon>Chlorophyta</taxon>
        <taxon>core chlorophytes</taxon>
        <taxon>Chlorodendrophyceae</taxon>
        <taxon>Chlorodendrales</taxon>
        <taxon>Chlorodendraceae</taxon>
        <taxon>Tetraselmis</taxon>
    </lineage>
</organism>
<feature type="region of interest" description="Disordered" evidence="1">
    <location>
        <begin position="17"/>
        <end position="140"/>
    </location>
</feature>
<evidence type="ECO:0000256" key="1">
    <source>
        <dbReference type="SAM" id="MobiDB-lite"/>
    </source>
</evidence>
<sequence>MGCGSSHVLLERTLVIYTPSLETSSMTSKSNESTLEDGSDDRRHRLNPQSTEGANGSIGPPGEGSSRGAEEAAHPLPLQLSGAPGAGPGSRQDAAFLPLSPIQQEPDSASPPLSVEGNMRDLQGRHPPGASGGPSLTARS</sequence>
<reference evidence="2" key="1">
    <citation type="submission" date="2014-05" db="EMBL/GenBank/DDBJ databases">
        <title>The transcriptome of the halophilic microalga Tetraselmis sp. GSL018 isolated from the Great Salt Lake, Utah.</title>
        <authorList>
            <person name="Jinkerson R.E."/>
            <person name="D'Adamo S."/>
            <person name="Posewitz M.C."/>
        </authorList>
    </citation>
    <scope>NUCLEOTIDE SEQUENCE</scope>
    <source>
        <strain evidence="2">GSL018</strain>
    </source>
</reference>
<name>A0A061RLA8_9CHLO</name>